<evidence type="ECO:0000313" key="3">
    <source>
        <dbReference type="RefSeq" id="XP_064076271.1"/>
    </source>
</evidence>
<keyword evidence="2" id="KW-1185">Reference proteome</keyword>
<sequence>MTSENRTPSDSTASELATVTVSSRIPEFWCDQARLWFVQCEVILTPQKLSDEAKFNLVVTKLGKDLIQQVSDILLQQPQTKKYDTLKSRLLAVFEESENRQLQKLLCEIDLGDEKPSQLLRRMRDLARGKIPDETLSIMWQGHLPAAVRSVLAVTDVKDLENLATIADKIMENTRPIQIAEALFFNKKLAKNGNRYPSFPANLAKLSNVIVLTTGSYYLYTWL</sequence>
<dbReference type="Pfam" id="PF23055">
    <property type="entry name" value="DUF7041"/>
    <property type="match status" value="1"/>
</dbReference>
<protein>
    <submittedName>
        <fullName evidence="3">Uncharacterized protein LOC135194590</fullName>
    </submittedName>
</protein>
<dbReference type="RefSeq" id="XP_064076271.1">
    <property type="nucleotide sequence ID" value="XM_064220201.1"/>
</dbReference>
<feature type="domain" description="DUF7041" evidence="1">
    <location>
        <begin position="25"/>
        <end position="106"/>
    </location>
</feature>
<gene>
    <name evidence="3" type="primary">LOC135194590</name>
</gene>
<organism evidence="2 3">
    <name type="scientific">Vanessa tameamea</name>
    <name type="common">Kamehameha butterfly</name>
    <dbReference type="NCBI Taxonomy" id="334116"/>
    <lineage>
        <taxon>Eukaryota</taxon>
        <taxon>Metazoa</taxon>
        <taxon>Ecdysozoa</taxon>
        <taxon>Arthropoda</taxon>
        <taxon>Hexapoda</taxon>
        <taxon>Insecta</taxon>
        <taxon>Pterygota</taxon>
        <taxon>Neoptera</taxon>
        <taxon>Endopterygota</taxon>
        <taxon>Lepidoptera</taxon>
        <taxon>Glossata</taxon>
        <taxon>Ditrysia</taxon>
        <taxon>Papilionoidea</taxon>
        <taxon>Nymphalidae</taxon>
        <taxon>Nymphalinae</taxon>
        <taxon>Vanessa</taxon>
    </lineage>
</organism>
<evidence type="ECO:0000259" key="1">
    <source>
        <dbReference type="Pfam" id="PF23055"/>
    </source>
</evidence>
<dbReference type="PANTHER" id="PTHR33327">
    <property type="entry name" value="ENDONUCLEASE"/>
    <property type="match status" value="1"/>
</dbReference>
<accession>A0ABM4AYA8</accession>
<proteinExistence type="predicted"/>
<dbReference type="PANTHER" id="PTHR33327:SF3">
    <property type="entry name" value="RNA-DIRECTED DNA POLYMERASE"/>
    <property type="match status" value="1"/>
</dbReference>
<dbReference type="GeneID" id="135194590"/>
<dbReference type="InterPro" id="IPR055469">
    <property type="entry name" value="DUF7041"/>
</dbReference>
<name>A0ABM4AYA8_VANTA</name>
<reference evidence="3" key="1">
    <citation type="submission" date="2025-08" db="UniProtKB">
        <authorList>
            <consortium name="RefSeq"/>
        </authorList>
    </citation>
    <scope>IDENTIFICATION</scope>
    <source>
        <tissue evidence="3">Whole body</tissue>
    </source>
</reference>
<evidence type="ECO:0000313" key="2">
    <source>
        <dbReference type="Proteomes" id="UP001652626"/>
    </source>
</evidence>
<dbReference type="Proteomes" id="UP001652626">
    <property type="component" value="Chromosome W"/>
</dbReference>